<dbReference type="SUPFAM" id="SSF53448">
    <property type="entry name" value="Nucleotide-diphospho-sugar transferases"/>
    <property type="match status" value="1"/>
</dbReference>
<dbReference type="InterPro" id="IPR025877">
    <property type="entry name" value="MobA-like_NTP_Trfase"/>
</dbReference>
<dbReference type="HOGENOM" id="CLU_061980_4_1_4"/>
<organism evidence="3 4">
    <name type="scientific">Methylovorus glucosotrophus (strain SIP3-4)</name>
    <dbReference type="NCBI Taxonomy" id="582744"/>
    <lineage>
        <taxon>Bacteria</taxon>
        <taxon>Pseudomonadati</taxon>
        <taxon>Pseudomonadota</taxon>
        <taxon>Betaproteobacteria</taxon>
        <taxon>Nitrosomonadales</taxon>
        <taxon>Methylophilaceae</taxon>
        <taxon>Methylovorus</taxon>
    </lineage>
</organism>
<evidence type="ECO:0000313" key="3">
    <source>
        <dbReference type="EMBL" id="ACT50618.1"/>
    </source>
</evidence>
<feature type="domain" description="MobA-like NTP transferase" evidence="2">
    <location>
        <begin position="7"/>
        <end position="171"/>
    </location>
</feature>
<dbReference type="PANTHER" id="PTHR43777:SF1">
    <property type="entry name" value="MOLYBDENUM COFACTOR CYTIDYLYLTRANSFERASE"/>
    <property type="match status" value="1"/>
</dbReference>
<dbReference type="KEGG" id="mei:Msip34_1373"/>
<evidence type="ECO:0000259" key="2">
    <source>
        <dbReference type="Pfam" id="PF12804"/>
    </source>
</evidence>
<name>C6XDJ3_METGS</name>
<gene>
    <name evidence="3" type="ordered locus">Msip34_1373</name>
</gene>
<dbReference type="CDD" id="cd04182">
    <property type="entry name" value="GT_2_like_f"/>
    <property type="match status" value="1"/>
</dbReference>
<dbReference type="Proteomes" id="UP000002743">
    <property type="component" value="Chromosome"/>
</dbReference>
<evidence type="ECO:0000256" key="1">
    <source>
        <dbReference type="ARBA" id="ARBA00022842"/>
    </source>
</evidence>
<dbReference type="PANTHER" id="PTHR43777">
    <property type="entry name" value="MOLYBDENUM COFACTOR CYTIDYLYLTRANSFERASE"/>
    <property type="match status" value="1"/>
</dbReference>
<dbReference type="Pfam" id="PF12804">
    <property type="entry name" value="NTP_transf_3"/>
    <property type="match status" value="1"/>
</dbReference>
<dbReference type="Gene3D" id="3.90.550.10">
    <property type="entry name" value="Spore Coat Polysaccharide Biosynthesis Protein SpsA, Chain A"/>
    <property type="match status" value="1"/>
</dbReference>
<evidence type="ECO:0000313" key="4">
    <source>
        <dbReference type="Proteomes" id="UP000002743"/>
    </source>
</evidence>
<dbReference type="eggNOG" id="COG2068">
    <property type="taxonomic scope" value="Bacteria"/>
</dbReference>
<reference evidence="4" key="1">
    <citation type="submission" date="2009-07" db="EMBL/GenBank/DDBJ databases">
        <title>Complete sequence of chromosome of Methylovorus sp. SIP3-4.</title>
        <authorList>
            <person name="Lucas S."/>
            <person name="Copeland A."/>
            <person name="Lapidus A."/>
            <person name="Glavina del Rio T."/>
            <person name="Tice H."/>
            <person name="Bruce D."/>
            <person name="Goodwin L."/>
            <person name="Pitluck S."/>
            <person name="Clum A."/>
            <person name="Larimer F."/>
            <person name="Land M."/>
            <person name="Hauser L."/>
            <person name="Kyrpides N."/>
            <person name="Mikhailova N."/>
            <person name="Kayluzhnaya M."/>
            <person name="Chistoserdova L."/>
        </authorList>
    </citation>
    <scope>NUCLEOTIDE SEQUENCE [LARGE SCALE GENOMIC DNA]</scope>
    <source>
        <strain evidence="4">SIP3-4</strain>
    </source>
</reference>
<dbReference type="InterPro" id="IPR029044">
    <property type="entry name" value="Nucleotide-diphossugar_trans"/>
</dbReference>
<dbReference type="OrthoDB" id="5298793at2"/>
<dbReference type="EMBL" id="CP001674">
    <property type="protein sequence ID" value="ACT50618.1"/>
    <property type="molecule type" value="Genomic_DNA"/>
</dbReference>
<accession>C6XDJ3</accession>
<protein>
    <recommendedName>
        <fullName evidence="2">MobA-like NTP transferase domain-containing protein</fullName>
    </recommendedName>
</protein>
<dbReference type="AlphaFoldDB" id="C6XDJ3"/>
<dbReference type="GO" id="GO:0016779">
    <property type="term" value="F:nucleotidyltransferase activity"/>
    <property type="evidence" value="ECO:0007669"/>
    <property type="project" value="UniProtKB-ARBA"/>
</dbReference>
<dbReference type="STRING" id="582744.Msip34_1373"/>
<sequence length="205" mass="21991">MPDLSPIVLAAGRSSRFGGPKLMQPLTGDRGAMCVLSQALQPWLTSFPNVWVVVPPEHKALRAQVEQELDAADRIHWLACDQSASGMGHSLAFGVAQTPHASGWLIGLGDMPDIHASTLQSLAEKLASGHALIAPVHAGKRGHPVGFNALFRQPLMACQGDQGARQIVQDHMELLVTLDVDDAGVLFDIDTVADWQRRELAFAAP</sequence>
<dbReference type="RefSeq" id="WP_015830083.1">
    <property type="nucleotide sequence ID" value="NC_012969.1"/>
</dbReference>
<proteinExistence type="predicted"/>
<keyword evidence="1" id="KW-0460">Magnesium</keyword>
<keyword evidence="4" id="KW-1185">Reference proteome</keyword>
<reference evidence="3 4" key="2">
    <citation type="journal article" date="2011" name="J. Bacteriol.">
        <title>Genomes of three methylotrophs from a single niche uncover genetic and metabolic divergence of Methylophilaceae.</title>
        <authorList>
            <person name="Lapidus A."/>
            <person name="Clum A."/>
            <person name="Labutti K."/>
            <person name="Kaluzhnaya M.G."/>
            <person name="Lim S."/>
            <person name="Beck D.A."/>
            <person name="Glavina Del Rio T."/>
            <person name="Nolan M."/>
            <person name="Mavromatis K."/>
            <person name="Huntemann M."/>
            <person name="Lucas S."/>
            <person name="Lidstrom M.E."/>
            <person name="Ivanova N."/>
            <person name="Chistoserdova L."/>
        </authorList>
    </citation>
    <scope>NUCLEOTIDE SEQUENCE [LARGE SCALE GENOMIC DNA]</scope>
    <source>
        <strain evidence="3 4">SIP3-4</strain>
    </source>
</reference>